<dbReference type="InterPro" id="IPR051610">
    <property type="entry name" value="GPI/OXD"/>
</dbReference>
<feature type="domain" description="Cupin type-1" evidence="4">
    <location>
        <begin position="280"/>
        <end position="415"/>
    </location>
</feature>
<feature type="compositionally biased region" description="Low complexity" evidence="2">
    <location>
        <begin position="58"/>
        <end position="71"/>
    </location>
</feature>
<feature type="region of interest" description="Disordered" evidence="2">
    <location>
        <begin position="105"/>
        <end position="137"/>
    </location>
</feature>
<evidence type="ECO:0000256" key="2">
    <source>
        <dbReference type="SAM" id="MobiDB-lite"/>
    </source>
</evidence>
<dbReference type="Pfam" id="PF00190">
    <property type="entry name" value="Cupin_1"/>
    <property type="match status" value="2"/>
</dbReference>
<evidence type="ECO:0000313" key="5">
    <source>
        <dbReference type="EMBL" id="KAF2224033.1"/>
    </source>
</evidence>
<dbReference type="Proteomes" id="UP000799538">
    <property type="component" value="Unassembled WGS sequence"/>
</dbReference>
<dbReference type="PANTHER" id="PTHR35848:SF9">
    <property type="entry name" value="SLL1358 PROTEIN"/>
    <property type="match status" value="1"/>
</dbReference>
<dbReference type="OrthoDB" id="10263073at2759"/>
<dbReference type="InterPro" id="IPR014710">
    <property type="entry name" value="RmlC-like_jellyroll"/>
</dbReference>
<evidence type="ECO:0000256" key="1">
    <source>
        <dbReference type="ARBA" id="ARBA00022723"/>
    </source>
</evidence>
<dbReference type="InterPro" id="IPR011051">
    <property type="entry name" value="RmlC_Cupin_sf"/>
</dbReference>
<evidence type="ECO:0000313" key="6">
    <source>
        <dbReference type="Proteomes" id="UP000799538"/>
    </source>
</evidence>
<sequence length="441" mass="48054">MSHISFKALCVASLLVLADCAPARRTPSRGTVRRQADQGSDAPAGPPGASGQLRGPVSLGVYSSSNPVSSSDTAIPSDQYELAPGQQADEDLGFYLDLSNIDDPQPICGIPGNTPTDSGPRNRPLDRESSDFFAPPRTDAGSNVDVLLVPTALAGVNMRLEANSYQELHRQQASEWAYILNSTVRLTSVNGLGQTFTDDLQAGDVWFFPAGIPHSVQAFAEGVTFLLVFDNGAFSEDETFLLMMRNPRSVLAKDIRVNISASDQIPEDELYIFRGTPPPSNITEQNPHEVPSGSVKVLDTVSFLIAKNFGRCTLHWHFPNSDSGDEWNFFIQGQARATVFSAPSSSRTFDFQAGDVGYVPTPDAHYLENTGIVDLVYLEILQAPVFNDVSVAQWLGLTPKQTVKDHLGFSEETLNRLPMVKPYILPGSTDKTETDFRQENL</sequence>
<dbReference type="SUPFAM" id="SSF51182">
    <property type="entry name" value="RmlC-like cupins"/>
    <property type="match status" value="1"/>
</dbReference>
<dbReference type="SMART" id="SM00835">
    <property type="entry name" value="Cupin_1"/>
    <property type="match status" value="1"/>
</dbReference>
<reference evidence="6" key="1">
    <citation type="journal article" date="2020" name="Stud. Mycol.">
        <title>101 Dothideomycetes genomes: A test case for predicting lifestyles and emergence of pathogens.</title>
        <authorList>
            <person name="Haridas S."/>
            <person name="Albert R."/>
            <person name="Binder M."/>
            <person name="Bloem J."/>
            <person name="LaButti K."/>
            <person name="Salamov A."/>
            <person name="Andreopoulos B."/>
            <person name="Baker S."/>
            <person name="Barry K."/>
            <person name="Bills G."/>
            <person name="Bluhm B."/>
            <person name="Cannon C."/>
            <person name="Castanera R."/>
            <person name="Culley D."/>
            <person name="Daum C."/>
            <person name="Ezra D."/>
            <person name="Gonzalez J."/>
            <person name="Henrissat B."/>
            <person name="Kuo A."/>
            <person name="Liang C."/>
            <person name="Lipzen A."/>
            <person name="Lutzoni F."/>
            <person name="Magnuson J."/>
            <person name="Mondo S."/>
            <person name="Nolan M."/>
            <person name="Ohm R."/>
            <person name="Pangilinan J."/>
            <person name="Park H.-J."/>
            <person name="Ramirez L."/>
            <person name="Alfaro M."/>
            <person name="Sun H."/>
            <person name="Tritt A."/>
            <person name="Yoshinaga Y."/>
            <person name="Zwiers L.-H."/>
            <person name="Turgeon B."/>
            <person name="Goodwin S."/>
            <person name="Spatafora J."/>
            <person name="Crous P."/>
            <person name="Grigoriev I."/>
        </authorList>
    </citation>
    <scope>NUCLEOTIDE SEQUENCE [LARGE SCALE GENOMIC DNA]</scope>
    <source>
        <strain evidence="6">CECT 20119</strain>
    </source>
</reference>
<evidence type="ECO:0000256" key="3">
    <source>
        <dbReference type="SAM" id="SignalP"/>
    </source>
</evidence>
<dbReference type="PANTHER" id="PTHR35848">
    <property type="entry name" value="OXALATE-BINDING PROTEIN"/>
    <property type="match status" value="1"/>
</dbReference>
<feature type="region of interest" description="Disordered" evidence="2">
    <location>
        <begin position="25"/>
        <end position="77"/>
    </location>
</feature>
<dbReference type="Gene3D" id="2.60.120.10">
    <property type="entry name" value="Jelly Rolls"/>
    <property type="match status" value="2"/>
</dbReference>
<keyword evidence="1" id="KW-0479">Metal-binding</keyword>
<proteinExistence type="predicted"/>
<keyword evidence="3" id="KW-0732">Signal</keyword>
<protein>
    <submittedName>
        <fullName evidence="5">RmlC-like cupin domain-containing protein</fullName>
    </submittedName>
</protein>
<feature type="chain" id="PRO_5025641451" evidence="3">
    <location>
        <begin position="24"/>
        <end position="441"/>
    </location>
</feature>
<keyword evidence="6" id="KW-1185">Reference proteome</keyword>
<gene>
    <name evidence="5" type="ORF">BDZ85DRAFT_310072</name>
</gene>
<dbReference type="AlphaFoldDB" id="A0A6A6GET9"/>
<evidence type="ECO:0000259" key="4">
    <source>
        <dbReference type="SMART" id="SM00835"/>
    </source>
</evidence>
<dbReference type="GO" id="GO:0046872">
    <property type="term" value="F:metal ion binding"/>
    <property type="evidence" value="ECO:0007669"/>
    <property type="project" value="UniProtKB-KW"/>
</dbReference>
<dbReference type="InterPro" id="IPR006045">
    <property type="entry name" value="Cupin_1"/>
</dbReference>
<name>A0A6A6GET9_9PEZI</name>
<feature type="signal peptide" evidence="3">
    <location>
        <begin position="1"/>
        <end position="23"/>
    </location>
</feature>
<accession>A0A6A6GET9</accession>
<dbReference type="EMBL" id="ML992505">
    <property type="protein sequence ID" value="KAF2224033.1"/>
    <property type="molecule type" value="Genomic_DNA"/>
</dbReference>
<organism evidence="5 6">
    <name type="scientific">Elsinoe ampelina</name>
    <dbReference type="NCBI Taxonomy" id="302913"/>
    <lineage>
        <taxon>Eukaryota</taxon>
        <taxon>Fungi</taxon>
        <taxon>Dikarya</taxon>
        <taxon>Ascomycota</taxon>
        <taxon>Pezizomycotina</taxon>
        <taxon>Dothideomycetes</taxon>
        <taxon>Dothideomycetidae</taxon>
        <taxon>Myriangiales</taxon>
        <taxon>Elsinoaceae</taxon>
        <taxon>Elsinoe</taxon>
    </lineage>
</organism>